<dbReference type="PANTHER" id="PTHR46268:SF6">
    <property type="entry name" value="UNIVERSAL STRESS PROTEIN UP12"/>
    <property type="match status" value="1"/>
</dbReference>
<feature type="domain" description="UspA" evidence="2">
    <location>
        <begin position="13"/>
        <end position="152"/>
    </location>
</feature>
<dbReference type="SUPFAM" id="SSF52402">
    <property type="entry name" value="Adenine nucleotide alpha hydrolases-like"/>
    <property type="match status" value="2"/>
</dbReference>
<dbReference type="PANTHER" id="PTHR46268">
    <property type="entry name" value="STRESS RESPONSE PROTEIN NHAX"/>
    <property type="match status" value="1"/>
</dbReference>
<comment type="similarity">
    <text evidence="1">Belongs to the universal stress protein A family.</text>
</comment>
<dbReference type="InterPro" id="IPR006015">
    <property type="entry name" value="Universal_stress_UspA"/>
</dbReference>
<comment type="caution">
    <text evidence="3">The sequence shown here is derived from an EMBL/GenBank/DDBJ whole genome shotgun (WGS) entry which is preliminary data.</text>
</comment>
<name>A0A117JHU4_9MYCO</name>
<evidence type="ECO:0000259" key="2">
    <source>
        <dbReference type="Pfam" id="PF00582"/>
    </source>
</evidence>
<dbReference type="AlphaFoldDB" id="A0A117JHU4"/>
<sequence>MSATAATPGARGVVVGVDGSPASRAATDWAARDAALRGVPLTVVHVLPSNTNGAWVDLPMSGQFAAERERRGKAVIEDALGLVRDAIGATPGIEVDHRILAGATVSSLVDLSEGAELTVVGCRGLGGVKGLLLGSVSSGLVHHARCPVAVIHDEDPLMDHPATAPVAVGIDGSPASEFATEIAFDEADRRGVELLAVHTWTGTGDFGVRDGGARADEELAQRLAGWSERYPDVAVQRIVGPGNPARRLLEESERAQLLVVGSRGLGGFAGMLLGSVSSAVAQAARMPVIIARR</sequence>
<dbReference type="InterPro" id="IPR006016">
    <property type="entry name" value="UspA"/>
</dbReference>
<accession>A0A117JHU4</accession>
<dbReference type="PRINTS" id="PR01438">
    <property type="entry name" value="UNVRSLSTRESS"/>
</dbReference>
<evidence type="ECO:0000313" key="4">
    <source>
        <dbReference type="Proteomes" id="UP000053707"/>
    </source>
</evidence>
<evidence type="ECO:0000256" key="1">
    <source>
        <dbReference type="ARBA" id="ARBA00008791"/>
    </source>
</evidence>
<keyword evidence="4" id="KW-1185">Reference proteome</keyword>
<dbReference type="Pfam" id="PF00582">
    <property type="entry name" value="Usp"/>
    <property type="match status" value="2"/>
</dbReference>
<gene>
    <name evidence="3" type="ORF">AU192_17200</name>
</gene>
<dbReference type="RefSeq" id="WP_064399447.1">
    <property type="nucleotide sequence ID" value="NZ_LQIR01000056.1"/>
</dbReference>
<dbReference type="Gene3D" id="3.40.50.620">
    <property type="entry name" value="HUPs"/>
    <property type="match status" value="2"/>
</dbReference>
<proteinExistence type="inferred from homology"/>
<evidence type="ECO:0000313" key="3">
    <source>
        <dbReference type="EMBL" id="KUI09170.1"/>
    </source>
</evidence>
<dbReference type="InterPro" id="IPR014729">
    <property type="entry name" value="Rossmann-like_a/b/a_fold"/>
</dbReference>
<reference evidence="3 4" key="1">
    <citation type="submission" date="2016-01" db="EMBL/GenBank/DDBJ databases">
        <authorList>
            <consortium name="TB Trials Study Group"/>
            <person name="Sutton G."/>
            <person name="Brinkac L."/>
            <person name="Sanka R."/>
            <person name="Adams M."/>
            <person name="Lau E.L."/>
            <person name="Macaden R."/>
            <person name="Grewal H.M.S."/>
        </authorList>
    </citation>
    <scope>NUCLEOTIDE SEQUENCE [LARGE SCALE GENOMIC DNA]</scope>
    <source>
        <strain evidence="3 4">IS-1744</strain>
    </source>
</reference>
<protein>
    <submittedName>
        <fullName evidence="3">Universal stress protein</fullName>
    </submittedName>
</protein>
<feature type="domain" description="UspA" evidence="2">
    <location>
        <begin position="166"/>
        <end position="292"/>
    </location>
</feature>
<organism evidence="3 4">
    <name type="scientific">Mycobacterium lehmannii</name>
    <dbReference type="NCBI Taxonomy" id="2048550"/>
    <lineage>
        <taxon>Bacteria</taxon>
        <taxon>Bacillati</taxon>
        <taxon>Actinomycetota</taxon>
        <taxon>Actinomycetes</taxon>
        <taxon>Mycobacteriales</taxon>
        <taxon>Mycobacteriaceae</taxon>
        <taxon>Mycobacterium</taxon>
    </lineage>
</organism>
<dbReference type="Proteomes" id="UP000053707">
    <property type="component" value="Unassembled WGS sequence"/>
</dbReference>
<dbReference type="EMBL" id="LQIR01000056">
    <property type="protein sequence ID" value="KUI09170.1"/>
    <property type="molecule type" value="Genomic_DNA"/>
</dbReference>